<evidence type="ECO:0000313" key="7">
    <source>
        <dbReference type="EMBL" id="TKA29077.1"/>
    </source>
</evidence>
<protein>
    <recommendedName>
        <fullName evidence="9">Major facilitator superfamily (MFS) profile domain-containing protein</fullName>
    </recommendedName>
</protein>
<dbReference type="STRING" id="329885.A0A4U0U2J6"/>
<keyword evidence="2 6" id="KW-0812">Transmembrane</keyword>
<feature type="transmembrane region" description="Helical" evidence="6">
    <location>
        <begin position="244"/>
        <end position="266"/>
    </location>
</feature>
<organism evidence="7 8">
    <name type="scientific">Friedmanniomyces endolithicus</name>
    <dbReference type="NCBI Taxonomy" id="329885"/>
    <lineage>
        <taxon>Eukaryota</taxon>
        <taxon>Fungi</taxon>
        <taxon>Dikarya</taxon>
        <taxon>Ascomycota</taxon>
        <taxon>Pezizomycotina</taxon>
        <taxon>Dothideomycetes</taxon>
        <taxon>Dothideomycetidae</taxon>
        <taxon>Mycosphaerellales</taxon>
        <taxon>Teratosphaeriaceae</taxon>
        <taxon>Friedmanniomyces</taxon>
    </lineage>
</organism>
<evidence type="ECO:0000256" key="3">
    <source>
        <dbReference type="ARBA" id="ARBA00022989"/>
    </source>
</evidence>
<reference evidence="7 8" key="1">
    <citation type="submission" date="2017-03" db="EMBL/GenBank/DDBJ databases">
        <title>Genomes of endolithic fungi from Antarctica.</title>
        <authorList>
            <person name="Coleine C."/>
            <person name="Masonjones S."/>
            <person name="Stajich J.E."/>
        </authorList>
    </citation>
    <scope>NUCLEOTIDE SEQUENCE [LARGE SCALE GENOMIC DNA]</scope>
    <source>
        <strain evidence="7 8">CCFEE 5311</strain>
    </source>
</reference>
<evidence type="ECO:0000256" key="2">
    <source>
        <dbReference type="ARBA" id="ARBA00022692"/>
    </source>
</evidence>
<feature type="transmembrane region" description="Helical" evidence="6">
    <location>
        <begin position="508"/>
        <end position="527"/>
    </location>
</feature>
<dbReference type="InterPro" id="IPR036259">
    <property type="entry name" value="MFS_trans_sf"/>
</dbReference>
<evidence type="ECO:0000256" key="1">
    <source>
        <dbReference type="ARBA" id="ARBA00004141"/>
    </source>
</evidence>
<dbReference type="PANTHER" id="PTHR23502">
    <property type="entry name" value="MAJOR FACILITATOR SUPERFAMILY"/>
    <property type="match status" value="1"/>
</dbReference>
<gene>
    <name evidence="7" type="ORF">B0A54_16187</name>
</gene>
<feature type="compositionally biased region" description="Polar residues" evidence="5">
    <location>
        <begin position="319"/>
        <end position="355"/>
    </location>
</feature>
<dbReference type="OrthoDB" id="3066029at2759"/>
<dbReference type="InterPro" id="IPR005828">
    <property type="entry name" value="MFS_sugar_transport-like"/>
</dbReference>
<dbReference type="Proteomes" id="UP000310066">
    <property type="component" value="Unassembled WGS sequence"/>
</dbReference>
<feature type="transmembrane region" description="Helical" evidence="6">
    <location>
        <begin position="70"/>
        <end position="89"/>
    </location>
</feature>
<name>A0A4U0U2J6_9PEZI</name>
<evidence type="ECO:0000313" key="8">
    <source>
        <dbReference type="Proteomes" id="UP000310066"/>
    </source>
</evidence>
<comment type="subcellular location">
    <subcellularLocation>
        <location evidence="1">Membrane</location>
        <topology evidence="1">Multi-pass membrane protein</topology>
    </subcellularLocation>
</comment>
<dbReference type="Gene3D" id="1.20.1250.20">
    <property type="entry name" value="MFS general substrate transporter like domains"/>
    <property type="match status" value="1"/>
</dbReference>
<accession>A0A4U0U2J6</accession>
<dbReference type="PANTHER" id="PTHR23502:SF38">
    <property type="entry name" value="POLYAMINE TRANSPORTER 4"/>
    <property type="match status" value="1"/>
</dbReference>
<dbReference type="GO" id="GO:0000297">
    <property type="term" value="F:spermine transmembrane transporter activity"/>
    <property type="evidence" value="ECO:0007669"/>
    <property type="project" value="TreeGrafter"/>
</dbReference>
<evidence type="ECO:0000256" key="5">
    <source>
        <dbReference type="SAM" id="MobiDB-lite"/>
    </source>
</evidence>
<dbReference type="SUPFAM" id="SSF103473">
    <property type="entry name" value="MFS general substrate transporter"/>
    <property type="match status" value="1"/>
</dbReference>
<feature type="transmembrane region" description="Helical" evidence="6">
    <location>
        <begin position="101"/>
        <end position="121"/>
    </location>
</feature>
<feature type="transmembrane region" description="Helical" evidence="6">
    <location>
        <begin position="272"/>
        <end position="291"/>
    </location>
</feature>
<dbReference type="EMBL" id="NAJP01000112">
    <property type="protein sequence ID" value="TKA29077.1"/>
    <property type="molecule type" value="Genomic_DNA"/>
</dbReference>
<keyword evidence="3 6" id="KW-1133">Transmembrane helix</keyword>
<comment type="caution">
    <text evidence="7">The sequence shown here is derived from an EMBL/GenBank/DDBJ whole genome shotgun (WGS) entry which is preliminary data.</text>
</comment>
<feature type="transmembrane region" description="Helical" evidence="6">
    <location>
        <begin position="38"/>
        <end position="58"/>
    </location>
</feature>
<dbReference type="GO" id="GO:0005886">
    <property type="term" value="C:plasma membrane"/>
    <property type="evidence" value="ECO:0007669"/>
    <property type="project" value="TreeGrafter"/>
</dbReference>
<feature type="transmembrane region" description="Helical" evidence="6">
    <location>
        <begin position="577"/>
        <end position="595"/>
    </location>
</feature>
<evidence type="ECO:0000256" key="6">
    <source>
        <dbReference type="SAM" id="Phobius"/>
    </source>
</evidence>
<evidence type="ECO:0008006" key="9">
    <source>
        <dbReference type="Google" id="ProtNLM"/>
    </source>
</evidence>
<feature type="transmembrane region" description="Helical" evidence="6">
    <location>
        <begin position="607"/>
        <end position="627"/>
    </location>
</feature>
<keyword evidence="4 6" id="KW-0472">Membrane</keyword>
<sequence>MVGKHSNHHHDVYSDLHWDINPLDPRNWRKRKKHARTLVAALVTFTVTLASSIIAPASSFLTSAYDTTTLTATLPVSLFLLGLAFGPFLSSSCSAVFSWRIIYRVSVLLFAILSLLSALVTTLPGLLISRLFAGILAGPALTQGSAMIAEMWKPEDRTAPLMFYFVAPLLGPVVRGGVCFGGVFGGGNVCFGNVPKGYHAKGAEGFERCTGGKREGLGSVVCAPVRMVFMRTAVLVLSLQSGYVFGTLYASFVALPGVFGAAYGLGISSQSLVFMSMVAGLALGYVALVLHHRFVYGPRAKHWQAQRASETEKGRRVSIQGTQRSTTDNFSPTNVSPLVSNDSSTTLALSQQGSRPASERMKTPPVVDQARNACLAAAAANYLNSIDSNRDARIQPEQITRMLSTNPAFSDLCAALQSHHLHFDMVQLAKVLVDALPPPRTSEGPATPQRAALIRSESPHRSAAAARLAEPTTASVLPSTRQHRTLYTASTDPQTQSATSIAPTEQHLYTALPASILLVASLFLVGWTTRGDIHGVVPCIGMALLACAALLTFASVELYIADRFGTHEGASAGDGVLVVRYLMSAGFTMAAVPIYECLGVRWVTSMFEFMGVVVGVCPWVLVFAGGGRRDDGS</sequence>
<dbReference type="AlphaFoldDB" id="A0A4U0U2J6"/>
<feature type="transmembrane region" description="Helical" evidence="6">
    <location>
        <begin position="161"/>
        <end position="184"/>
    </location>
</feature>
<proteinExistence type="predicted"/>
<dbReference type="Pfam" id="PF00083">
    <property type="entry name" value="Sugar_tr"/>
    <property type="match status" value="1"/>
</dbReference>
<dbReference type="GO" id="GO:0015606">
    <property type="term" value="F:spermidine transmembrane transporter activity"/>
    <property type="evidence" value="ECO:0007669"/>
    <property type="project" value="TreeGrafter"/>
</dbReference>
<feature type="transmembrane region" description="Helical" evidence="6">
    <location>
        <begin position="533"/>
        <end position="556"/>
    </location>
</feature>
<evidence type="ECO:0000256" key="4">
    <source>
        <dbReference type="ARBA" id="ARBA00023136"/>
    </source>
</evidence>
<feature type="region of interest" description="Disordered" evidence="5">
    <location>
        <begin position="305"/>
        <end position="363"/>
    </location>
</feature>